<dbReference type="EMBL" id="SOGN01000057">
    <property type="protein sequence ID" value="TFC77460.1"/>
    <property type="molecule type" value="Genomic_DNA"/>
</dbReference>
<evidence type="ECO:0000313" key="1">
    <source>
        <dbReference type="EMBL" id="TFC77460.1"/>
    </source>
</evidence>
<keyword evidence="2" id="KW-1185">Reference proteome</keyword>
<sequence length="189" mass="21071">MVANRVAPNLPFRSQIANGTQIELVLGRSSALIKNEDSSLEFLMNLRDYETKARGPRGISMHVMLRNGRTDHNIETVMLGSDENGRLSQRLEFATTVHRASVEGIAAVEIRESLSRCNHLIAVDNGNANNVKRSVAVNFETLVNECDWRIIVCIESRELVVNVAPPSTVKKSSPRQSVDIWGITPHRQE</sequence>
<dbReference type="AlphaFoldDB" id="A0A4R8XN95"/>
<gene>
    <name evidence="1" type="ORF">E3T23_13205</name>
</gene>
<protein>
    <submittedName>
        <fullName evidence="1">Uncharacterized protein</fullName>
    </submittedName>
</protein>
<dbReference type="Proteomes" id="UP000298433">
    <property type="component" value="Unassembled WGS sequence"/>
</dbReference>
<evidence type="ECO:0000313" key="2">
    <source>
        <dbReference type="Proteomes" id="UP000298433"/>
    </source>
</evidence>
<accession>A0A4R8XN95</accession>
<proteinExistence type="predicted"/>
<comment type="caution">
    <text evidence="1">The sequence shown here is derived from an EMBL/GenBank/DDBJ whole genome shotgun (WGS) entry which is preliminary data.</text>
</comment>
<name>A0A4R8XN95_9MICO</name>
<dbReference type="OrthoDB" id="9821391at2"/>
<reference evidence="1 2" key="1">
    <citation type="submission" date="2019-03" db="EMBL/GenBank/DDBJ databases">
        <title>Genomics of glacier-inhabiting Cryobacterium strains.</title>
        <authorList>
            <person name="Liu Q."/>
            <person name="Xin Y.-H."/>
        </authorList>
    </citation>
    <scope>NUCLEOTIDE SEQUENCE [LARGE SCALE GENOMIC DNA]</scope>
    <source>
        <strain evidence="1 2">TMT2-48-2</strain>
    </source>
</reference>
<organism evidence="1 2">
    <name type="scientific">Cryobacterium cheniae</name>
    <dbReference type="NCBI Taxonomy" id="1259262"/>
    <lineage>
        <taxon>Bacteria</taxon>
        <taxon>Bacillati</taxon>
        <taxon>Actinomycetota</taxon>
        <taxon>Actinomycetes</taxon>
        <taxon>Micrococcales</taxon>
        <taxon>Microbacteriaceae</taxon>
        <taxon>Cryobacterium</taxon>
    </lineage>
</organism>
<dbReference type="RefSeq" id="WP_134370924.1">
    <property type="nucleotide sequence ID" value="NZ_SOGN01000057.1"/>
</dbReference>